<dbReference type="EMBL" id="WGGT01000021">
    <property type="protein sequence ID" value="MVQ47010.1"/>
    <property type="molecule type" value="Genomic_DNA"/>
</dbReference>
<comment type="caution">
    <text evidence="1">The sequence shown here is derived from an EMBL/GenBank/DDBJ whole genome shotgun (WGS) entry which is preliminary data.</text>
</comment>
<name>A0A6L6XJ25_9FIRM</name>
<dbReference type="InterPro" id="IPR001387">
    <property type="entry name" value="Cro/C1-type_HTH"/>
</dbReference>
<dbReference type="SUPFAM" id="SSF47413">
    <property type="entry name" value="lambda repressor-like DNA-binding domains"/>
    <property type="match status" value="1"/>
</dbReference>
<dbReference type="SUPFAM" id="SSF48452">
    <property type="entry name" value="TPR-like"/>
    <property type="match status" value="1"/>
</dbReference>
<dbReference type="InterPro" id="IPR011990">
    <property type="entry name" value="TPR-like_helical_dom_sf"/>
</dbReference>
<dbReference type="AlphaFoldDB" id="A0A6L6XJ25"/>
<accession>A0A6L6XJ25</accession>
<proteinExistence type="predicted"/>
<organism evidence="1 2">
    <name type="scientific">Roseburia intestinalis</name>
    <dbReference type="NCBI Taxonomy" id="166486"/>
    <lineage>
        <taxon>Bacteria</taxon>
        <taxon>Bacillati</taxon>
        <taxon>Bacillota</taxon>
        <taxon>Clostridia</taxon>
        <taxon>Lachnospirales</taxon>
        <taxon>Lachnospiraceae</taxon>
        <taxon>Roseburia</taxon>
    </lineage>
</organism>
<dbReference type="GO" id="GO:0003677">
    <property type="term" value="F:DNA binding"/>
    <property type="evidence" value="ECO:0007669"/>
    <property type="project" value="InterPro"/>
</dbReference>
<evidence type="ECO:0000313" key="2">
    <source>
        <dbReference type="Proteomes" id="UP000479531"/>
    </source>
</evidence>
<dbReference type="Gene3D" id="1.25.40.10">
    <property type="entry name" value="Tetratricopeptide repeat domain"/>
    <property type="match status" value="1"/>
</dbReference>
<evidence type="ECO:0000313" key="1">
    <source>
        <dbReference type="EMBL" id="MVQ47010.1"/>
    </source>
</evidence>
<protein>
    <submittedName>
        <fullName evidence="1">Tetratricopeptide repeat protein</fullName>
    </submittedName>
</protein>
<dbReference type="Pfam" id="PF13424">
    <property type="entry name" value="TPR_12"/>
    <property type="match status" value="1"/>
</dbReference>
<sequence length="311" mass="36669">MSNYRAGDIIRMTREFVGMSREELSDEICSVQTLYRIESGKTRVKRELYARLMAKMERVPEKSYAICVGKNLELLEERKLFEQAMQNYDYEKADLYLGRMKEKADDNVITRQYLLKSEALMDHYCKRSDNQTTIEKLQEAVRLTLPDYEECLKKDFPFTEQEIMNLMSLANAYAHAGDVDEAVYIFERLLQCLQKDYIFGKYAEHMKLIILRNLSVAYIEKRQYHKAITLNEKCLNMAKENDEGKELHILLSDRACILKKQNECGQINRGELCMAEKYLKQAYLLACARRDNKMAGRLKEVYQHMFEKDLN</sequence>
<reference evidence="1 2" key="1">
    <citation type="submission" date="2019-10" db="EMBL/GenBank/DDBJ databases">
        <title>Roseburia spp. ameliorate alcoholic fatty liver via restoration of gut barrier function.</title>
        <authorList>
            <person name="Seo B."/>
            <person name="Ko G."/>
        </authorList>
    </citation>
    <scope>NUCLEOTIDE SEQUENCE [LARGE SCALE GENOMIC DNA]</scope>
    <source>
        <strain evidence="1 2">SNUG30017</strain>
    </source>
</reference>
<dbReference type="CDD" id="cd00093">
    <property type="entry name" value="HTH_XRE"/>
    <property type="match status" value="1"/>
</dbReference>
<dbReference type="InterPro" id="IPR010982">
    <property type="entry name" value="Lambda_DNA-bd_dom_sf"/>
</dbReference>
<gene>
    <name evidence="1" type="ORF">GCK47_15280</name>
</gene>
<dbReference type="Proteomes" id="UP000479531">
    <property type="component" value="Unassembled WGS sequence"/>
</dbReference>
<dbReference type="RefSeq" id="WP_157350933.1">
    <property type="nucleotide sequence ID" value="NZ_WGGT01000021.1"/>
</dbReference>